<dbReference type="Gene3D" id="1.25.40.10">
    <property type="entry name" value="Tetratricopeptide repeat domain"/>
    <property type="match status" value="3"/>
</dbReference>
<accession>A0ABN7S6S0</accession>
<sequence length="662" mass="76520">MKSKKKVLSGGPIQDQTEVKKALIALRKFDLKGCYQQLHNLTAKEPGNVTAFILKIYHILDYLRQVPSPKYPYRYPEDMRKEVIDFAREKATEIAEYEPSNAYAWYVLGLAEYLAKNKQEAKEAFRKFSSLNPGDLAMLHQINRIWELPKDIAVANRRAKPGNKVDSQYYKEILKKMNKFGLDDNALKGMIAEEDPEIFNDERVKSLMQAPVSPRKAPEIQLEDIPPLDIVIPQERVITIPQEQIDAARLEKEKGNQAYKNREFQVALERYEAASDLDPTDVLFLANKAAVYVELNDFNAAKAQCQIALKLAKQFGCSRQMFAKLYSRLGNCEKGYRNYFQAIKLYKTSLVADPGNVTVQKNRDVCIKRLKEERRRQRWNAEEFENELRQAIYLADEQRYLEAIEAFNEAEICLPENNKEYQKNRTRLLLQRGRVFLCMFDVRECLADALAAIEIATRSQIFKTPNVAFSVYKNLPRVFSRSRYSIFELDFVQKEFVTPFKGKLNADAWLLKAAALECDKMYDQASNAFQTALKIQATSEEAKRGLKRCLKASFQVRNNPTQLKLRKKYNENIMEILADPKIKALLKDLSLRDQSDYLRNPEMVEKVQTLIDVGIIKMRSAHSEVYPQHNLDPDNPILVLQKNAHFETHDDEPVQEPSEVQS</sequence>
<dbReference type="Gene3D" id="1.10.260.100">
    <property type="match status" value="1"/>
</dbReference>
<organism evidence="4 5">
    <name type="scientific">Oikopleura dioica</name>
    <name type="common">Tunicate</name>
    <dbReference type="NCBI Taxonomy" id="34765"/>
    <lineage>
        <taxon>Eukaryota</taxon>
        <taxon>Metazoa</taxon>
        <taxon>Chordata</taxon>
        <taxon>Tunicata</taxon>
        <taxon>Appendicularia</taxon>
        <taxon>Copelata</taxon>
        <taxon>Oikopleuridae</taxon>
        <taxon>Oikopleura</taxon>
    </lineage>
</organism>
<dbReference type="InterPro" id="IPR019734">
    <property type="entry name" value="TPR_rpt"/>
</dbReference>
<reference evidence="4 5" key="1">
    <citation type="submission" date="2021-04" db="EMBL/GenBank/DDBJ databases">
        <authorList>
            <person name="Bliznina A."/>
        </authorList>
    </citation>
    <scope>NUCLEOTIDE SEQUENCE [LARGE SCALE GENOMIC DNA]</scope>
</reference>
<dbReference type="InterPro" id="IPR011990">
    <property type="entry name" value="TPR-like_helical_dom_sf"/>
</dbReference>
<keyword evidence="1" id="KW-0677">Repeat</keyword>
<keyword evidence="2 3" id="KW-0802">TPR repeat</keyword>
<protein>
    <submittedName>
        <fullName evidence="4">Oidioi.mRNA.OKI2018_I69.PAR.g12855.t1.cds</fullName>
    </submittedName>
</protein>
<dbReference type="EMBL" id="OU015568">
    <property type="protein sequence ID" value="CAG5091101.1"/>
    <property type="molecule type" value="Genomic_DNA"/>
</dbReference>
<dbReference type="SUPFAM" id="SSF48452">
    <property type="entry name" value="TPR-like"/>
    <property type="match status" value="3"/>
</dbReference>
<dbReference type="PANTHER" id="PTHR22904:SF523">
    <property type="entry name" value="STRESS-INDUCED-PHOSPHOPROTEIN 1"/>
    <property type="match status" value="1"/>
</dbReference>
<evidence type="ECO:0000256" key="1">
    <source>
        <dbReference type="ARBA" id="ARBA00022737"/>
    </source>
</evidence>
<evidence type="ECO:0000256" key="2">
    <source>
        <dbReference type="ARBA" id="ARBA00022803"/>
    </source>
</evidence>
<name>A0ABN7S6S0_OIKDI</name>
<gene>
    <name evidence="4" type="ORF">OKIOD_LOCUS4413</name>
</gene>
<feature type="repeat" description="TPR" evidence="3">
    <location>
        <begin position="102"/>
        <end position="135"/>
    </location>
</feature>
<dbReference type="Proteomes" id="UP001158576">
    <property type="component" value="Chromosome PAR"/>
</dbReference>
<feature type="repeat" description="TPR" evidence="3">
    <location>
        <begin position="323"/>
        <end position="356"/>
    </location>
</feature>
<evidence type="ECO:0000256" key="3">
    <source>
        <dbReference type="PROSITE-ProRule" id="PRU00339"/>
    </source>
</evidence>
<dbReference type="SMART" id="SM00028">
    <property type="entry name" value="TPR"/>
    <property type="match status" value="7"/>
</dbReference>
<evidence type="ECO:0000313" key="4">
    <source>
        <dbReference type="EMBL" id="CAG5091101.1"/>
    </source>
</evidence>
<proteinExistence type="predicted"/>
<feature type="repeat" description="TPR" evidence="3">
    <location>
        <begin position="248"/>
        <end position="281"/>
    </location>
</feature>
<evidence type="ECO:0000313" key="5">
    <source>
        <dbReference type="Proteomes" id="UP001158576"/>
    </source>
</evidence>
<keyword evidence="5" id="KW-1185">Reference proteome</keyword>
<dbReference type="PANTHER" id="PTHR22904">
    <property type="entry name" value="TPR REPEAT CONTAINING PROTEIN"/>
    <property type="match status" value="1"/>
</dbReference>
<dbReference type="PROSITE" id="PS50005">
    <property type="entry name" value="TPR"/>
    <property type="match status" value="3"/>
</dbReference>